<evidence type="ECO:0000256" key="13">
    <source>
        <dbReference type="ARBA" id="ARBA00059739"/>
    </source>
</evidence>
<dbReference type="Gene3D" id="2.60.40.1730">
    <property type="entry name" value="tricorn interacting facor f3 domain"/>
    <property type="match status" value="1"/>
</dbReference>
<evidence type="ECO:0000259" key="17">
    <source>
        <dbReference type="Pfam" id="PF17900"/>
    </source>
</evidence>
<evidence type="ECO:0000256" key="3">
    <source>
        <dbReference type="ARBA" id="ARBA00010136"/>
    </source>
</evidence>
<keyword evidence="6 18" id="KW-0031">Aminopeptidase</keyword>
<dbReference type="InterPro" id="IPR027268">
    <property type="entry name" value="Peptidase_M4/M1_CTD_sf"/>
</dbReference>
<evidence type="ECO:0000259" key="15">
    <source>
        <dbReference type="Pfam" id="PF11940"/>
    </source>
</evidence>
<feature type="domain" description="Peptidase M1 membrane alanine aminopeptidase" evidence="14">
    <location>
        <begin position="232"/>
        <end position="445"/>
    </location>
</feature>
<evidence type="ECO:0000256" key="11">
    <source>
        <dbReference type="ARBA" id="ARBA00023049"/>
    </source>
</evidence>
<dbReference type="InterPro" id="IPR042097">
    <property type="entry name" value="Aminopeptidase_N-like_N_sf"/>
</dbReference>
<evidence type="ECO:0000256" key="6">
    <source>
        <dbReference type="ARBA" id="ARBA00022438"/>
    </source>
</evidence>
<evidence type="ECO:0000256" key="5">
    <source>
        <dbReference type="ARBA" id="ARBA00015611"/>
    </source>
</evidence>
<evidence type="ECO:0000259" key="14">
    <source>
        <dbReference type="Pfam" id="PF01433"/>
    </source>
</evidence>
<comment type="function">
    <text evidence="13">Aminopeptidase N is involved in the degradation of intracellular peptides generated by protein breakdown during normal growth as well as in response to nutrient starvation.</text>
</comment>
<evidence type="ECO:0000256" key="4">
    <source>
        <dbReference type="ARBA" id="ARBA00012564"/>
    </source>
</evidence>
<accession>A0A840UT34</accession>
<dbReference type="FunFam" id="2.60.40.1730:FF:000005">
    <property type="entry name" value="Aminopeptidase N"/>
    <property type="match status" value="1"/>
</dbReference>
<evidence type="ECO:0000256" key="10">
    <source>
        <dbReference type="ARBA" id="ARBA00022833"/>
    </source>
</evidence>
<dbReference type="EC" id="3.4.11.2" evidence="4"/>
<feature type="domain" description="Peptidase M1 alanyl aminopeptidase C-terminal" evidence="16">
    <location>
        <begin position="553"/>
        <end position="877"/>
    </location>
</feature>
<dbReference type="FunFam" id="3.30.2010.30:FF:000002">
    <property type="entry name" value="Putative aminopeptidase N"/>
    <property type="match status" value="1"/>
</dbReference>
<keyword evidence="7" id="KW-0645">Protease</keyword>
<dbReference type="GO" id="GO:0008237">
    <property type="term" value="F:metallopeptidase activity"/>
    <property type="evidence" value="ECO:0007669"/>
    <property type="project" value="UniProtKB-KW"/>
</dbReference>
<evidence type="ECO:0000313" key="19">
    <source>
        <dbReference type="Proteomes" id="UP000539642"/>
    </source>
</evidence>
<dbReference type="FunFam" id="1.10.390.10:FF:000002">
    <property type="entry name" value="Aminopeptidase N"/>
    <property type="match status" value="1"/>
</dbReference>
<keyword evidence="11" id="KW-0482">Metalloprotease</keyword>
<name>A0A840UT34_9BACT</name>
<reference evidence="18 19" key="1">
    <citation type="submission" date="2020-08" db="EMBL/GenBank/DDBJ databases">
        <title>Genomic Encyclopedia of Type Strains, Phase IV (KMG-IV): sequencing the most valuable type-strain genomes for metagenomic binning, comparative biology and taxonomic classification.</title>
        <authorList>
            <person name="Goeker M."/>
        </authorList>
    </citation>
    <scope>NUCLEOTIDE SEQUENCE [LARGE SCALE GENOMIC DNA]</scope>
    <source>
        <strain evidence="18 19">DSM 28570</strain>
    </source>
</reference>
<dbReference type="InterPro" id="IPR045357">
    <property type="entry name" value="Aminopeptidase_N-like_N"/>
</dbReference>
<gene>
    <name evidence="18" type="ORF">HNQ81_000231</name>
</gene>
<dbReference type="GO" id="GO:0008270">
    <property type="term" value="F:zinc ion binding"/>
    <property type="evidence" value="ECO:0007669"/>
    <property type="project" value="InterPro"/>
</dbReference>
<dbReference type="Gene3D" id="1.10.390.10">
    <property type="entry name" value="Neutral Protease Domain 2"/>
    <property type="match status" value="1"/>
</dbReference>
<evidence type="ECO:0000256" key="12">
    <source>
        <dbReference type="ARBA" id="ARBA00029840"/>
    </source>
</evidence>
<comment type="caution">
    <text evidence="18">The sequence shown here is derived from an EMBL/GenBank/DDBJ whole genome shotgun (WGS) entry which is preliminary data.</text>
</comment>
<dbReference type="GO" id="GO:0006508">
    <property type="term" value="P:proteolysis"/>
    <property type="evidence" value="ECO:0007669"/>
    <property type="project" value="UniProtKB-KW"/>
</dbReference>
<proteinExistence type="inferred from homology"/>
<evidence type="ECO:0000259" key="16">
    <source>
        <dbReference type="Pfam" id="PF17432"/>
    </source>
</evidence>
<organism evidence="18 19">
    <name type="scientific">Desulfoprunum benzoelyticum</name>
    <dbReference type="NCBI Taxonomy" id="1506996"/>
    <lineage>
        <taxon>Bacteria</taxon>
        <taxon>Pseudomonadati</taxon>
        <taxon>Thermodesulfobacteriota</taxon>
        <taxon>Desulfobulbia</taxon>
        <taxon>Desulfobulbales</taxon>
        <taxon>Desulfobulbaceae</taxon>
        <taxon>Desulfoprunum</taxon>
    </lineage>
</organism>
<dbReference type="InterPro" id="IPR014782">
    <property type="entry name" value="Peptidase_M1_dom"/>
</dbReference>
<evidence type="ECO:0000256" key="9">
    <source>
        <dbReference type="ARBA" id="ARBA00022801"/>
    </source>
</evidence>
<dbReference type="Pfam" id="PF17432">
    <property type="entry name" value="DUF3458_C"/>
    <property type="match status" value="1"/>
</dbReference>
<evidence type="ECO:0000256" key="1">
    <source>
        <dbReference type="ARBA" id="ARBA00000098"/>
    </source>
</evidence>
<keyword evidence="9 18" id="KW-0378">Hydrolase</keyword>
<dbReference type="PANTHER" id="PTHR46322">
    <property type="entry name" value="PUROMYCIN-SENSITIVE AMINOPEPTIDASE"/>
    <property type="match status" value="1"/>
</dbReference>
<dbReference type="EMBL" id="JACHEO010000001">
    <property type="protein sequence ID" value="MBB5346524.1"/>
    <property type="molecule type" value="Genomic_DNA"/>
</dbReference>
<dbReference type="Pfam" id="PF01433">
    <property type="entry name" value="Peptidase_M1"/>
    <property type="match status" value="1"/>
</dbReference>
<keyword evidence="10" id="KW-0862">Zinc</keyword>
<dbReference type="RefSeq" id="WP_183347446.1">
    <property type="nucleotide sequence ID" value="NZ_JACHEO010000001.1"/>
</dbReference>
<dbReference type="CDD" id="cd09600">
    <property type="entry name" value="M1_APN"/>
    <property type="match status" value="1"/>
</dbReference>
<feature type="domain" description="Peptidase M1 alanyl aminopeptidase Ig-like fold" evidence="15">
    <location>
        <begin position="450"/>
        <end position="547"/>
    </location>
</feature>
<dbReference type="InterPro" id="IPR001930">
    <property type="entry name" value="Peptidase_M1"/>
</dbReference>
<protein>
    <recommendedName>
        <fullName evidence="5">Aminopeptidase N</fullName>
        <ecNumber evidence="4">3.4.11.2</ecNumber>
    </recommendedName>
    <alternativeName>
        <fullName evidence="12">Alpha-aminoacylpeptide hydrolase</fullName>
    </alternativeName>
</protein>
<dbReference type="AlphaFoldDB" id="A0A840UT34"/>
<dbReference type="InterPro" id="IPR024601">
    <property type="entry name" value="Peptidase_M1_pepN_C"/>
</dbReference>
<dbReference type="SUPFAM" id="SSF63737">
    <property type="entry name" value="Leukotriene A4 hydrolase N-terminal domain"/>
    <property type="match status" value="1"/>
</dbReference>
<keyword evidence="8" id="KW-0479">Metal-binding</keyword>
<feature type="domain" description="Aminopeptidase N-like N-terminal" evidence="17">
    <location>
        <begin position="68"/>
        <end position="192"/>
    </location>
</feature>
<dbReference type="GO" id="GO:0016285">
    <property type="term" value="F:alanyl aminopeptidase activity"/>
    <property type="evidence" value="ECO:0007669"/>
    <property type="project" value="UniProtKB-EC"/>
</dbReference>
<evidence type="ECO:0000256" key="7">
    <source>
        <dbReference type="ARBA" id="ARBA00022670"/>
    </source>
</evidence>
<dbReference type="PRINTS" id="PR00756">
    <property type="entry name" value="ALADIPTASE"/>
</dbReference>
<dbReference type="Pfam" id="PF17900">
    <property type="entry name" value="Peptidase_M1_N"/>
    <property type="match status" value="1"/>
</dbReference>
<comment type="catalytic activity">
    <reaction evidence="1">
        <text>Release of an N-terminal amino acid, Xaa-|-Yaa- from a peptide, amide or arylamide. Xaa is preferably Ala, but may be most amino acids including Pro (slow action). When a terminal hydrophobic residue is followed by a prolyl residue, the two may be released as an intact Xaa-Pro dipeptide.</text>
        <dbReference type="EC" id="3.4.11.2"/>
    </reaction>
</comment>
<dbReference type="PANTHER" id="PTHR46322:SF1">
    <property type="entry name" value="PUROMYCIN-SENSITIVE AMINOPEPTIDASE"/>
    <property type="match status" value="1"/>
</dbReference>
<sequence length="879" mass="99685">MSTEQHATRRREDYRVPEYLVEEIRLTFQLYAESTVVTADTVYAVNQQSTDCTGRLQLSGENMELVEVRLDGRRLEADEFEVSAMDLILVPGKDRFELQVVTRIDPVANTALEGLYCSNGNYCTQCEPEGFRRITYFPDRPDVLARFTTRIEGDRQTCPVLLSNGNLIESGELGNGRHYAVWQDPFPKPCYLFALVAGRLVAIDDTFTTRSGRDIALRIFVEARNRDLCDHAMRSLKKAMQWDEDVYGLEYDLDVFMIVAVDDFNMGAMENKGLNIFNSRCVLASPQSATDQDFLGIEGVVAHEYFHNWTGNRVTCRDWFQLSLKEGLTVFRDQEFSSDMNSRAVQRIDDVQLIRNFQFREDSGPMAHPVRPDAYVEINNFYTVTVYNKGAEVIRMMHTLLGAADFRKGMDLYFARHDGQAVTCDDFVAAMADASGVDLGQFKRWYSQAGTPVVKVSGQWLAEKRRYVLRLRQSCPATPGQDGKEPFHIPIAVGLLDSRGRDMLNGDRDGTRVLELREREQSFSFPDIGEKPVLSFLRGFSAPVKVELDQSREELAFLLAHDTDLFNRWYAASKLSEIVVMETVARLQANAQPVLDSDFVAAVRANLQRPASDKALLALALQLPAETYLAQQMDTVDPVNLHRGREFVRSQLSSLLADEFRRIYDDNNEEGEYRITPEAMGRRSLKNVALAYLMARVPTDEEIYALCCGQYAEAGNMTDAIAALSCVTRIEGRRRQEILHHFYTRWQADPLVLDKWFTLQAVSPLADTLAEVTRLLANPSFSMKNPNKVRALIGAFCSGNHYRFHDVSGAGYAFLTDRIIELNATNPQIAARMLSPLTVWKRYDPVRQDLIRRQLERILAVDNLSGDVYEIARKSLQAG</sequence>
<dbReference type="Gene3D" id="1.25.50.10">
    <property type="entry name" value="Peptidase M1, alanyl aminopeptidase, C-terminal domain"/>
    <property type="match status" value="1"/>
</dbReference>
<comment type="similarity">
    <text evidence="3">Belongs to the peptidase M1 family.</text>
</comment>
<evidence type="ECO:0000313" key="18">
    <source>
        <dbReference type="EMBL" id="MBB5346524.1"/>
    </source>
</evidence>
<dbReference type="Gene3D" id="3.30.2010.30">
    <property type="match status" value="1"/>
</dbReference>
<dbReference type="FunFam" id="2.60.40.1840:FF:000001">
    <property type="entry name" value="Aminopeptidase N"/>
    <property type="match status" value="1"/>
</dbReference>
<keyword evidence="19" id="KW-1185">Reference proteome</keyword>
<evidence type="ECO:0000256" key="2">
    <source>
        <dbReference type="ARBA" id="ARBA00001947"/>
    </source>
</evidence>
<dbReference type="InterPro" id="IPR035414">
    <property type="entry name" value="Peptidase_M1_pepN_Ig-like"/>
</dbReference>
<dbReference type="InterPro" id="IPR037144">
    <property type="entry name" value="Peptidase_M1_pepN_C_sf"/>
</dbReference>
<comment type="cofactor">
    <cofactor evidence="2">
        <name>Zn(2+)</name>
        <dbReference type="ChEBI" id="CHEBI:29105"/>
    </cofactor>
</comment>
<dbReference type="InterPro" id="IPR012779">
    <property type="entry name" value="Peptidase_M1_pepN"/>
</dbReference>
<dbReference type="InterPro" id="IPR038438">
    <property type="entry name" value="PepN_Ig-like_sf"/>
</dbReference>
<dbReference type="NCBIfam" id="TIGR02414">
    <property type="entry name" value="pepN_proteo"/>
    <property type="match status" value="1"/>
</dbReference>
<evidence type="ECO:0000256" key="8">
    <source>
        <dbReference type="ARBA" id="ARBA00022723"/>
    </source>
</evidence>
<dbReference type="Proteomes" id="UP000539642">
    <property type="component" value="Unassembled WGS sequence"/>
</dbReference>
<dbReference type="Pfam" id="PF11940">
    <property type="entry name" value="DUF3458"/>
    <property type="match status" value="1"/>
</dbReference>
<dbReference type="Gene3D" id="2.60.40.1840">
    <property type="match status" value="1"/>
</dbReference>
<dbReference type="SUPFAM" id="SSF55486">
    <property type="entry name" value="Metalloproteases ('zincins'), catalytic domain"/>
    <property type="match status" value="1"/>
</dbReference>